<accession>A0A918EBL1</accession>
<dbReference type="Proteomes" id="UP000660745">
    <property type="component" value="Unassembled WGS sequence"/>
</dbReference>
<feature type="transmembrane region" description="Helical" evidence="7">
    <location>
        <begin position="323"/>
        <end position="340"/>
    </location>
</feature>
<evidence type="ECO:0000256" key="5">
    <source>
        <dbReference type="ARBA" id="ARBA00023136"/>
    </source>
</evidence>
<feature type="domain" description="Threonine/Serine exporter ThrE" evidence="9">
    <location>
        <begin position="284"/>
        <end position="399"/>
    </location>
</feature>
<feature type="transmembrane region" description="Helical" evidence="7">
    <location>
        <begin position="234"/>
        <end position="257"/>
    </location>
</feature>
<sequence>MTEQANRAISLSLRVGELLLASGEATENVTGAMRAILRTYGLRHVETDVNLSAITLSHVPDDGRPAVTAERRVRRRQPDYDRLVALQALVSEITRRKLPVGMAQERLRGVNRRPAVYPGWLVVAGLASVSSSAAVLNGGGLAVAGAAFVATVLGDRTGVWLARRGVAEFFQLAVAALIGTLIAVLMIWREMPVPASAVVVGAVVALLPGRPLVACVQDGIAGEYVTATARLTEVVFIVAAVVSGIGAMLALAVKMGVPITVDDTPTAPLSLAVPQVAGALGLGLTFAVALRVPPRHLLAGGLGGGLVWICYVLAIRWDLPKVMAAMLAAAVIGLLGNAWARRVRVPPMVFVIPAIGPLLPGSALYRGMLKLSLGDLSAGMRSLVEALSIALGIGTGVILGAEALRAVRRREGVRRIRPASRSTRGY</sequence>
<dbReference type="GO" id="GO:0022857">
    <property type="term" value="F:transmembrane transporter activity"/>
    <property type="evidence" value="ECO:0007669"/>
    <property type="project" value="InterPro"/>
</dbReference>
<evidence type="ECO:0000256" key="2">
    <source>
        <dbReference type="ARBA" id="ARBA00022475"/>
    </source>
</evidence>
<dbReference type="PANTHER" id="PTHR34390:SF2">
    <property type="entry name" value="SUCCINATE TRANSPORTER SUBUNIT YJJP-RELATED"/>
    <property type="match status" value="1"/>
</dbReference>
<comment type="similarity">
    <text evidence="6">Belongs to the ThrE exporter (TC 2.A.79) family.</text>
</comment>
<reference evidence="10" key="2">
    <citation type="submission" date="2020-09" db="EMBL/GenBank/DDBJ databases">
        <authorList>
            <person name="Sun Q."/>
            <person name="Zhou Y."/>
        </authorList>
    </citation>
    <scope>NUCLEOTIDE SEQUENCE</scope>
    <source>
        <strain evidence="10">CGMCC 4.7430</strain>
    </source>
</reference>
<proteinExistence type="inferred from homology"/>
<feature type="transmembrane region" description="Helical" evidence="7">
    <location>
        <begin position="169"/>
        <end position="188"/>
    </location>
</feature>
<evidence type="ECO:0000259" key="9">
    <source>
        <dbReference type="Pfam" id="PF12821"/>
    </source>
</evidence>
<feature type="transmembrane region" description="Helical" evidence="7">
    <location>
        <begin position="347"/>
        <end position="366"/>
    </location>
</feature>
<dbReference type="AlphaFoldDB" id="A0A918EBL1"/>
<dbReference type="GO" id="GO:0005886">
    <property type="term" value="C:plasma membrane"/>
    <property type="evidence" value="ECO:0007669"/>
    <property type="project" value="UniProtKB-SubCell"/>
</dbReference>
<gene>
    <name evidence="10" type="ORF">GCM10012278_86560</name>
</gene>
<feature type="transmembrane region" description="Helical" evidence="7">
    <location>
        <begin position="386"/>
        <end position="407"/>
    </location>
</feature>
<dbReference type="Pfam" id="PF12821">
    <property type="entry name" value="ThrE_2"/>
    <property type="match status" value="1"/>
</dbReference>
<evidence type="ECO:0000256" key="7">
    <source>
        <dbReference type="SAM" id="Phobius"/>
    </source>
</evidence>
<dbReference type="RefSeq" id="WP_225277265.1">
    <property type="nucleotide sequence ID" value="NZ_BMNK01000025.1"/>
</dbReference>
<evidence type="ECO:0000313" key="10">
    <source>
        <dbReference type="EMBL" id="GGP17574.1"/>
    </source>
</evidence>
<keyword evidence="2" id="KW-1003">Cell membrane</keyword>
<evidence type="ECO:0000256" key="4">
    <source>
        <dbReference type="ARBA" id="ARBA00022989"/>
    </source>
</evidence>
<evidence type="ECO:0008006" key="12">
    <source>
        <dbReference type="Google" id="ProtNLM"/>
    </source>
</evidence>
<evidence type="ECO:0000256" key="1">
    <source>
        <dbReference type="ARBA" id="ARBA00004651"/>
    </source>
</evidence>
<keyword evidence="11" id="KW-1185">Reference proteome</keyword>
<evidence type="ECO:0000259" key="8">
    <source>
        <dbReference type="Pfam" id="PF06738"/>
    </source>
</evidence>
<feature type="transmembrane region" description="Helical" evidence="7">
    <location>
        <begin position="194"/>
        <end position="213"/>
    </location>
</feature>
<evidence type="ECO:0000313" key="11">
    <source>
        <dbReference type="Proteomes" id="UP000660745"/>
    </source>
</evidence>
<feature type="domain" description="Threonine/serine exporter-like N-terminal" evidence="8">
    <location>
        <begin position="11"/>
        <end position="251"/>
    </location>
</feature>
<organism evidence="10 11">
    <name type="scientific">Nonomuraea glycinis</name>
    <dbReference type="NCBI Taxonomy" id="2047744"/>
    <lineage>
        <taxon>Bacteria</taxon>
        <taxon>Bacillati</taxon>
        <taxon>Actinomycetota</taxon>
        <taxon>Actinomycetes</taxon>
        <taxon>Streptosporangiales</taxon>
        <taxon>Streptosporangiaceae</taxon>
        <taxon>Nonomuraea</taxon>
    </lineage>
</organism>
<feature type="transmembrane region" description="Helical" evidence="7">
    <location>
        <begin position="297"/>
        <end position="317"/>
    </location>
</feature>
<keyword evidence="4 7" id="KW-1133">Transmembrane helix</keyword>
<dbReference type="InterPro" id="IPR010619">
    <property type="entry name" value="ThrE-like_N"/>
</dbReference>
<protein>
    <recommendedName>
        <fullName evidence="12">Threonine/serine exporter family protein</fullName>
    </recommendedName>
</protein>
<name>A0A918EBL1_9ACTN</name>
<feature type="transmembrane region" description="Helical" evidence="7">
    <location>
        <begin position="115"/>
        <end position="135"/>
    </location>
</feature>
<keyword evidence="5 7" id="KW-0472">Membrane</keyword>
<dbReference type="PANTHER" id="PTHR34390">
    <property type="entry name" value="UPF0442 PROTEIN YJJB-RELATED"/>
    <property type="match status" value="1"/>
</dbReference>
<dbReference type="GO" id="GO:0015744">
    <property type="term" value="P:succinate transport"/>
    <property type="evidence" value="ECO:0007669"/>
    <property type="project" value="TreeGrafter"/>
</dbReference>
<evidence type="ECO:0000256" key="6">
    <source>
        <dbReference type="ARBA" id="ARBA00034125"/>
    </source>
</evidence>
<dbReference type="InterPro" id="IPR024528">
    <property type="entry name" value="ThrE_2"/>
</dbReference>
<dbReference type="Pfam" id="PF06738">
    <property type="entry name" value="ThrE"/>
    <property type="match status" value="1"/>
</dbReference>
<keyword evidence="3 7" id="KW-0812">Transmembrane</keyword>
<dbReference type="InterPro" id="IPR050539">
    <property type="entry name" value="ThrE_Dicarb/AminoAcid_Exp"/>
</dbReference>
<comment type="caution">
    <text evidence="10">The sequence shown here is derived from an EMBL/GenBank/DDBJ whole genome shotgun (WGS) entry which is preliminary data.</text>
</comment>
<dbReference type="EMBL" id="BMNK01000025">
    <property type="protein sequence ID" value="GGP17574.1"/>
    <property type="molecule type" value="Genomic_DNA"/>
</dbReference>
<feature type="transmembrane region" description="Helical" evidence="7">
    <location>
        <begin position="141"/>
        <end position="162"/>
    </location>
</feature>
<reference evidence="10" key="1">
    <citation type="journal article" date="2014" name="Int. J. Syst. Evol. Microbiol.">
        <title>Complete genome sequence of Corynebacterium casei LMG S-19264T (=DSM 44701T), isolated from a smear-ripened cheese.</title>
        <authorList>
            <consortium name="US DOE Joint Genome Institute (JGI-PGF)"/>
            <person name="Walter F."/>
            <person name="Albersmeier A."/>
            <person name="Kalinowski J."/>
            <person name="Ruckert C."/>
        </authorList>
    </citation>
    <scope>NUCLEOTIDE SEQUENCE</scope>
    <source>
        <strain evidence="10">CGMCC 4.7430</strain>
    </source>
</reference>
<comment type="subcellular location">
    <subcellularLocation>
        <location evidence="1">Cell membrane</location>
        <topology evidence="1">Multi-pass membrane protein</topology>
    </subcellularLocation>
</comment>
<feature type="transmembrane region" description="Helical" evidence="7">
    <location>
        <begin position="269"/>
        <end position="290"/>
    </location>
</feature>
<evidence type="ECO:0000256" key="3">
    <source>
        <dbReference type="ARBA" id="ARBA00022692"/>
    </source>
</evidence>